<gene>
    <name evidence="1" type="ORF">GMA10_05920</name>
</gene>
<comment type="caution">
    <text evidence="1">The sequence shown here is derived from an EMBL/GenBank/DDBJ whole genome shotgun (WGS) entry which is preliminary data.</text>
</comment>
<keyword evidence="2" id="KW-1185">Reference proteome</keyword>
<proteinExistence type="predicted"/>
<dbReference type="Proteomes" id="UP000462152">
    <property type="component" value="Unassembled WGS sequence"/>
</dbReference>
<dbReference type="EMBL" id="WOGT01000002">
    <property type="protein sequence ID" value="MUN54749.1"/>
    <property type="molecule type" value="Genomic_DNA"/>
</dbReference>
<accession>A0A7K1LHU2</accession>
<evidence type="ECO:0000313" key="1">
    <source>
        <dbReference type="EMBL" id="MUN54749.1"/>
    </source>
</evidence>
<evidence type="ECO:0000313" key="2">
    <source>
        <dbReference type="Proteomes" id="UP000462152"/>
    </source>
</evidence>
<protein>
    <submittedName>
        <fullName evidence="1">Uncharacterized protein</fullName>
    </submittedName>
</protein>
<sequence length="66" mass="7466">MNPQLKAELVRLFKRAEGRYGPAFFHALDEVAACPAYRTTPGEIAELLDTEILDGVGQLYRKERTK</sequence>
<dbReference type="RefSeq" id="WP_129315506.1">
    <property type="nucleotide sequence ID" value="NZ_NOIQ01000008.1"/>
</dbReference>
<organism evidence="1 2">
    <name type="scientific">Rothia koreensis</name>
    <dbReference type="NCBI Taxonomy" id="592378"/>
    <lineage>
        <taxon>Bacteria</taxon>
        <taxon>Bacillati</taxon>
        <taxon>Actinomycetota</taxon>
        <taxon>Actinomycetes</taxon>
        <taxon>Micrococcales</taxon>
        <taxon>Micrococcaceae</taxon>
        <taxon>Rothia</taxon>
    </lineage>
</organism>
<reference evidence="1 2" key="1">
    <citation type="submission" date="2019-12" db="EMBL/GenBank/DDBJ databases">
        <authorList>
            <person name="Li J."/>
            <person name="Shi Y."/>
            <person name="Xu G."/>
            <person name="Xiao D."/>
            <person name="Ran X."/>
        </authorList>
    </citation>
    <scope>NUCLEOTIDE SEQUENCE [LARGE SCALE GENOMIC DNA]</scope>
    <source>
        <strain evidence="1 2">JCM 15915</strain>
    </source>
</reference>
<name>A0A7K1LHU2_9MICC</name>
<dbReference type="AlphaFoldDB" id="A0A7K1LHU2"/>